<accession>A0ABN2JNH6</accession>
<dbReference type="Gene3D" id="3.40.50.300">
    <property type="entry name" value="P-loop containing nucleotide triphosphate hydrolases"/>
    <property type="match status" value="1"/>
</dbReference>
<reference evidence="2 3" key="1">
    <citation type="journal article" date="2019" name="Int. J. Syst. Evol. Microbiol.">
        <title>The Global Catalogue of Microorganisms (GCM) 10K type strain sequencing project: providing services to taxonomists for standard genome sequencing and annotation.</title>
        <authorList>
            <consortium name="The Broad Institute Genomics Platform"/>
            <consortium name="The Broad Institute Genome Sequencing Center for Infectious Disease"/>
            <person name="Wu L."/>
            <person name="Ma J."/>
        </authorList>
    </citation>
    <scope>NUCLEOTIDE SEQUENCE [LARGE SCALE GENOMIC DNA]</scope>
    <source>
        <strain evidence="2 3">JCM 15589</strain>
    </source>
</reference>
<feature type="compositionally biased region" description="Basic and acidic residues" evidence="1">
    <location>
        <begin position="183"/>
        <end position="196"/>
    </location>
</feature>
<evidence type="ECO:0000313" key="2">
    <source>
        <dbReference type="EMBL" id="GAA1733381.1"/>
    </source>
</evidence>
<feature type="region of interest" description="Disordered" evidence="1">
    <location>
        <begin position="183"/>
        <end position="213"/>
    </location>
</feature>
<evidence type="ECO:0000313" key="3">
    <source>
        <dbReference type="Proteomes" id="UP001501138"/>
    </source>
</evidence>
<dbReference type="InterPro" id="IPR027417">
    <property type="entry name" value="P-loop_NTPase"/>
</dbReference>
<protein>
    <submittedName>
        <fullName evidence="2">AAA family ATPase</fullName>
    </submittedName>
</protein>
<dbReference type="SUPFAM" id="SSF52540">
    <property type="entry name" value="P-loop containing nucleoside triphosphate hydrolases"/>
    <property type="match status" value="1"/>
</dbReference>
<sequence>MTVPDDVLAALVARVRHAEPRLPGPGAAEPWRATRLVCVDGPAGSGKTTLATQLAAELACQVVHLDDLYEGWEAGPDGGARRLGEWVLEPLAAGRAGRYRRYDWYAGRYAERHDVEPGPFLVVEGCGAAARQVDRWAALRVWVEADDDERLRRTLARDGDDARGHLLRWMADERAHYARERTRERADVRLDGRGNHVEPFPGPTGPAPSSSHT</sequence>
<keyword evidence="3" id="KW-1185">Reference proteome</keyword>
<dbReference type="Pfam" id="PF13238">
    <property type="entry name" value="AAA_18"/>
    <property type="match status" value="1"/>
</dbReference>
<evidence type="ECO:0000256" key="1">
    <source>
        <dbReference type="SAM" id="MobiDB-lite"/>
    </source>
</evidence>
<name>A0ABN2JNH6_9MICO</name>
<dbReference type="RefSeq" id="WP_344249439.1">
    <property type="nucleotide sequence ID" value="NZ_BAAAPM010000006.1"/>
</dbReference>
<proteinExistence type="predicted"/>
<gene>
    <name evidence="2" type="ORF">GCM10009809_31060</name>
</gene>
<organism evidence="2 3">
    <name type="scientific">Isoptericola hypogeus</name>
    <dbReference type="NCBI Taxonomy" id="300179"/>
    <lineage>
        <taxon>Bacteria</taxon>
        <taxon>Bacillati</taxon>
        <taxon>Actinomycetota</taxon>
        <taxon>Actinomycetes</taxon>
        <taxon>Micrococcales</taxon>
        <taxon>Promicromonosporaceae</taxon>
        <taxon>Isoptericola</taxon>
    </lineage>
</organism>
<comment type="caution">
    <text evidence="2">The sequence shown here is derived from an EMBL/GenBank/DDBJ whole genome shotgun (WGS) entry which is preliminary data.</text>
</comment>
<dbReference type="Proteomes" id="UP001501138">
    <property type="component" value="Unassembled WGS sequence"/>
</dbReference>
<dbReference type="EMBL" id="BAAAPM010000006">
    <property type="protein sequence ID" value="GAA1733381.1"/>
    <property type="molecule type" value="Genomic_DNA"/>
</dbReference>